<name>A0ABM8CFG8_9STRE</name>
<protein>
    <recommendedName>
        <fullName evidence="4">Transposase</fullName>
    </recommendedName>
</protein>
<proteinExistence type="predicted"/>
<gene>
    <name evidence="2" type="ORF">SP4011_06120</name>
</gene>
<feature type="transmembrane region" description="Helical" evidence="1">
    <location>
        <begin position="12"/>
        <end position="29"/>
    </location>
</feature>
<accession>A0ABM8CFG8</accession>
<organism evidence="2 3">
    <name type="scientific">Streptococcus parapneumoniae</name>
    <dbReference type="NCBI Taxonomy" id="2993430"/>
    <lineage>
        <taxon>Bacteria</taxon>
        <taxon>Bacillati</taxon>
        <taxon>Bacillota</taxon>
        <taxon>Bacilli</taxon>
        <taxon>Lactobacillales</taxon>
        <taxon>Streptococcaceae</taxon>
        <taxon>Streptococcus</taxon>
        <taxon>Streptococcus thalassemiae group</taxon>
    </lineage>
</organism>
<dbReference type="Proteomes" id="UP001378546">
    <property type="component" value="Chromosome"/>
</dbReference>
<keyword evidence="1" id="KW-1133">Transmembrane helix</keyword>
<evidence type="ECO:0000313" key="3">
    <source>
        <dbReference type="Proteomes" id="UP001378546"/>
    </source>
</evidence>
<sequence length="43" mass="5063">MGIESTHDNHLVLKNRQLIFLAMIIIAYLKQESKSVDKEVSYW</sequence>
<evidence type="ECO:0000313" key="2">
    <source>
        <dbReference type="EMBL" id="BDT64195.1"/>
    </source>
</evidence>
<keyword evidence="1" id="KW-0812">Transmembrane</keyword>
<evidence type="ECO:0000256" key="1">
    <source>
        <dbReference type="SAM" id="Phobius"/>
    </source>
</evidence>
<keyword evidence="1" id="KW-0472">Membrane</keyword>
<keyword evidence="3" id="KW-1185">Reference proteome</keyword>
<reference evidence="2 3" key="1">
    <citation type="submission" date="2022-11" db="EMBL/GenBank/DDBJ databases">
        <title>Complete genome sequence of alpha-hemolytic streptococci isolated from Japan.</title>
        <authorList>
            <person name="Morita M."/>
            <person name="Chang B."/>
            <person name="Akeda Y."/>
        </authorList>
    </citation>
    <scope>NUCLEOTIDE SEQUENCE [LARGE SCALE GENOMIC DNA]</scope>
    <source>
        <strain evidence="2 3">SP4011</strain>
    </source>
</reference>
<evidence type="ECO:0008006" key="4">
    <source>
        <dbReference type="Google" id="ProtNLM"/>
    </source>
</evidence>
<dbReference type="EMBL" id="AP026968">
    <property type="protein sequence ID" value="BDT64195.1"/>
    <property type="molecule type" value="Genomic_DNA"/>
</dbReference>